<comment type="caution">
    <text evidence="1">The sequence shown here is derived from an EMBL/GenBank/DDBJ whole genome shotgun (WGS) entry which is preliminary data.</text>
</comment>
<proteinExistence type="predicted"/>
<dbReference type="EMBL" id="BART01024666">
    <property type="protein sequence ID" value="GAG91693.1"/>
    <property type="molecule type" value="Genomic_DNA"/>
</dbReference>
<reference evidence="1" key="1">
    <citation type="journal article" date="2014" name="Front. Microbiol.">
        <title>High frequency of phylogenetically diverse reductive dehalogenase-homologous genes in deep subseafloor sedimentary metagenomes.</title>
        <authorList>
            <person name="Kawai M."/>
            <person name="Futagami T."/>
            <person name="Toyoda A."/>
            <person name="Takaki Y."/>
            <person name="Nishi S."/>
            <person name="Hori S."/>
            <person name="Arai W."/>
            <person name="Tsubouchi T."/>
            <person name="Morono Y."/>
            <person name="Uchiyama I."/>
            <person name="Ito T."/>
            <person name="Fujiyama A."/>
            <person name="Inagaki F."/>
            <person name="Takami H."/>
        </authorList>
    </citation>
    <scope>NUCLEOTIDE SEQUENCE</scope>
    <source>
        <strain evidence="1">Expedition CK06-06</strain>
    </source>
</reference>
<gene>
    <name evidence="1" type="ORF">S01H4_44477</name>
</gene>
<organism evidence="1">
    <name type="scientific">marine sediment metagenome</name>
    <dbReference type="NCBI Taxonomy" id="412755"/>
    <lineage>
        <taxon>unclassified sequences</taxon>
        <taxon>metagenomes</taxon>
        <taxon>ecological metagenomes</taxon>
    </lineage>
</organism>
<name>X1C5L2_9ZZZZ</name>
<dbReference type="AlphaFoldDB" id="X1C5L2"/>
<evidence type="ECO:0000313" key="1">
    <source>
        <dbReference type="EMBL" id="GAG91693.1"/>
    </source>
</evidence>
<protein>
    <submittedName>
        <fullName evidence="1">Uncharacterized protein</fullName>
    </submittedName>
</protein>
<accession>X1C5L2</accession>
<sequence>MKEMSKLTGKHYWVRTSYETIEAETRPWRVQETTKVVIALEDNAFRVYLETATGVRHDTGKLFGNQPDAVTFVAQTFRFKEA</sequence>